<evidence type="ECO:0000313" key="4">
    <source>
        <dbReference type="Proteomes" id="UP000076872"/>
    </source>
</evidence>
<dbReference type="PATRIC" id="fig|1590.142.peg.887"/>
<evidence type="ECO:0000313" key="1">
    <source>
        <dbReference type="EMBL" id="KZU05301.1"/>
    </source>
</evidence>
<reference evidence="4 5" key="1">
    <citation type="submission" date="2016-03" db="EMBL/GenBank/DDBJ databases">
        <title>Comparative genomics of 54 Lactobacillus plantarum strains reveals genomic uncoupling from niche constraints.</title>
        <authorList>
            <person name="Martino M.E."/>
        </authorList>
    </citation>
    <scope>NUCLEOTIDE SEQUENCE [LARGE SCALE GENOMIC DNA]</scope>
    <source>
        <strain evidence="2 5">19.1</strain>
        <strain evidence="3 4">NAB2</strain>
        <strain evidence="1 6">Nizo2260</strain>
    </source>
</reference>
<dbReference type="Proteomes" id="UP000076882">
    <property type="component" value="Unassembled WGS sequence"/>
</dbReference>
<name>A0A165MF64_LACPN</name>
<comment type="caution">
    <text evidence="2">The sequence shown here is derived from an EMBL/GenBank/DDBJ whole genome shotgun (WGS) entry which is preliminary data.</text>
</comment>
<evidence type="ECO:0000313" key="2">
    <source>
        <dbReference type="EMBL" id="KZU94374.1"/>
    </source>
</evidence>
<evidence type="ECO:0000313" key="5">
    <source>
        <dbReference type="Proteomes" id="UP000076882"/>
    </source>
</evidence>
<dbReference type="EMBL" id="LUXO01000033">
    <property type="protein sequence ID" value="KZV01476.1"/>
    <property type="molecule type" value="Genomic_DNA"/>
</dbReference>
<accession>A0A165MF64</accession>
<sequence length="44" mass="5196">MVTYRLTANPTLTRLFQLATKKVFFGLVKFWSGFHSLPIHWQVD</sequence>
<dbReference type="Proteomes" id="UP000076989">
    <property type="component" value="Unassembled WGS sequence"/>
</dbReference>
<dbReference type="EMBL" id="LUWI01000018">
    <property type="protein sequence ID" value="KZU05301.1"/>
    <property type="molecule type" value="Genomic_DNA"/>
</dbReference>
<gene>
    <name evidence="2" type="ORF">Lp19_2348</name>
    <name evidence="3" type="ORF">NAB2_2096</name>
    <name evidence="1" type="ORF">Nizo2260_1281</name>
</gene>
<proteinExistence type="predicted"/>
<dbReference type="AlphaFoldDB" id="A0A165MF64"/>
<dbReference type="Proteomes" id="UP000076872">
    <property type="component" value="Unassembled WGS sequence"/>
</dbReference>
<organism evidence="2 5">
    <name type="scientific">Lactiplantibacillus plantarum</name>
    <name type="common">Lactobacillus plantarum</name>
    <dbReference type="NCBI Taxonomy" id="1590"/>
    <lineage>
        <taxon>Bacteria</taxon>
        <taxon>Bacillati</taxon>
        <taxon>Bacillota</taxon>
        <taxon>Bacilli</taxon>
        <taxon>Lactobacillales</taxon>
        <taxon>Lactobacillaceae</taxon>
        <taxon>Lactiplantibacillus</taxon>
    </lineage>
</organism>
<dbReference type="EMBL" id="LUXM01000033">
    <property type="protein sequence ID" value="KZU94374.1"/>
    <property type="molecule type" value="Genomic_DNA"/>
</dbReference>
<protein>
    <submittedName>
        <fullName evidence="2">Uncharacterized protein</fullName>
    </submittedName>
</protein>
<evidence type="ECO:0000313" key="6">
    <source>
        <dbReference type="Proteomes" id="UP000076989"/>
    </source>
</evidence>
<evidence type="ECO:0000313" key="3">
    <source>
        <dbReference type="EMBL" id="KZV01476.1"/>
    </source>
</evidence>